<dbReference type="EMBL" id="JANBPY010002912">
    <property type="protein sequence ID" value="KAJ1953310.1"/>
    <property type="molecule type" value="Genomic_DNA"/>
</dbReference>
<dbReference type="OrthoDB" id="6162375at2759"/>
<dbReference type="GO" id="GO:0044613">
    <property type="term" value="C:nuclear pore central transport channel"/>
    <property type="evidence" value="ECO:0007669"/>
    <property type="project" value="TreeGrafter"/>
</dbReference>
<dbReference type="InterPro" id="IPR025712">
    <property type="entry name" value="Nup54_alpha-helical_dom"/>
</dbReference>
<evidence type="ECO:0000313" key="7">
    <source>
        <dbReference type="Proteomes" id="UP001150925"/>
    </source>
</evidence>
<keyword evidence="7" id="KW-1185">Reference proteome</keyword>
<proteinExistence type="predicted"/>
<name>A0A9W8AL48_9FUNG</name>
<dbReference type="PANTHER" id="PTHR13000">
    <property type="entry name" value="NUCLEOPORIN P54"/>
    <property type="match status" value="1"/>
</dbReference>
<reference evidence="6" key="1">
    <citation type="submission" date="2022-07" db="EMBL/GenBank/DDBJ databases">
        <title>Phylogenomic reconstructions and comparative analyses of Kickxellomycotina fungi.</title>
        <authorList>
            <person name="Reynolds N.K."/>
            <person name="Stajich J.E."/>
            <person name="Barry K."/>
            <person name="Grigoriev I.V."/>
            <person name="Crous P."/>
            <person name="Smith M.E."/>
        </authorList>
    </citation>
    <scope>NUCLEOTIDE SEQUENCE</scope>
    <source>
        <strain evidence="6">RSA 1196</strain>
    </source>
</reference>
<dbReference type="GO" id="GO:0017056">
    <property type="term" value="F:structural constituent of nuclear pore"/>
    <property type="evidence" value="ECO:0007669"/>
    <property type="project" value="TreeGrafter"/>
</dbReference>
<dbReference type="PANTHER" id="PTHR13000:SF0">
    <property type="entry name" value="NUCLEOPORIN P54"/>
    <property type="match status" value="1"/>
</dbReference>
<organism evidence="6 7">
    <name type="scientific">Dispira parvispora</name>
    <dbReference type="NCBI Taxonomy" id="1520584"/>
    <lineage>
        <taxon>Eukaryota</taxon>
        <taxon>Fungi</taxon>
        <taxon>Fungi incertae sedis</taxon>
        <taxon>Zoopagomycota</taxon>
        <taxon>Kickxellomycotina</taxon>
        <taxon>Dimargaritomycetes</taxon>
        <taxon>Dimargaritales</taxon>
        <taxon>Dimargaritaceae</taxon>
        <taxon>Dispira</taxon>
    </lineage>
</organism>
<accession>A0A9W8AL48</accession>
<dbReference type="Proteomes" id="UP001150925">
    <property type="component" value="Unassembled WGS sequence"/>
</dbReference>
<protein>
    <recommendedName>
        <fullName evidence="5">Nucleoporin Nup54 alpha-helical domain-containing protein</fullName>
    </recommendedName>
</protein>
<feature type="coiled-coil region" evidence="4">
    <location>
        <begin position="26"/>
        <end position="53"/>
    </location>
</feature>
<evidence type="ECO:0000256" key="2">
    <source>
        <dbReference type="ARBA" id="ARBA00022448"/>
    </source>
</evidence>
<keyword evidence="2" id="KW-0813">Transport</keyword>
<comment type="caution">
    <text evidence="6">The sequence shown here is derived from an EMBL/GenBank/DDBJ whole genome shotgun (WGS) entry which is preliminary data.</text>
</comment>
<dbReference type="GO" id="GO:0006999">
    <property type="term" value="P:nuclear pore organization"/>
    <property type="evidence" value="ECO:0007669"/>
    <property type="project" value="TreeGrafter"/>
</dbReference>
<evidence type="ECO:0000313" key="6">
    <source>
        <dbReference type="EMBL" id="KAJ1953310.1"/>
    </source>
</evidence>
<evidence type="ECO:0000259" key="5">
    <source>
        <dbReference type="Pfam" id="PF13874"/>
    </source>
</evidence>
<evidence type="ECO:0000256" key="4">
    <source>
        <dbReference type="SAM" id="Coils"/>
    </source>
</evidence>
<comment type="subcellular location">
    <subcellularLocation>
        <location evidence="1">Nucleus</location>
    </subcellularLocation>
</comment>
<sequence length="193" mass="22544">AQQDNPDPTCLVPALAVGFGDLQKRAEQQKHEAALHQAKLEEISDKLSKLNRQHALDNHGRLIEFKRRNKEQSFRILRLMKMMQIVRYRGQTLRGEEEMIRVRLERMTQELDKPGQLQRKAQDLWAQAQNLMVQRLRLHRTPLGTVRYEVTSNEEFEKCVNILDNYQAGLSQLTSVMQQDLQEVQKQLGNNTT</sequence>
<feature type="domain" description="Nucleoporin Nup54 alpha-helical" evidence="5">
    <location>
        <begin position="1"/>
        <end position="127"/>
    </location>
</feature>
<feature type="non-terminal residue" evidence="6">
    <location>
        <position position="1"/>
    </location>
</feature>
<evidence type="ECO:0000256" key="3">
    <source>
        <dbReference type="ARBA" id="ARBA00023242"/>
    </source>
</evidence>
<keyword evidence="4" id="KW-0175">Coiled coil</keyword>
<dbReference type="InterPro" id="IPR024864">
    <property type="entry name" value="Nup54/Nup57/Nup44"/>
</dbReference>
<dbReference type="GO" id="GO:0036228">
    <property type="term" value="P:protein localization to nuclear inner membrane"/>
    <property type="evidence" value="ECO:0007669"/>
    <property type="project" value="TreeGrafter"/>
</dbReference>
<dbReference type="Gene3D" id="1.20.5.490">
    <property type="entry name" value="Single helix bin"/>
    <property type="match status" value="1"/>
</dbReference>
<gene>
    <name evidence="6" type="ORF">IWQ62_006022</name>
</gene>
<dbReference type="AlphaFoldDB" id="A0A9W8AL48"/>
<dbReference type="Pfam" id="PF13874">
    <property type="entry name" value="Nup54"/>
    <property type="match status" value="1"/>
</dbReference>
<evidence type="ECO:0000256" key="1">
    <source>
        <dbReference type="ARBA" id="ARBA00004123"/>
    </source>
</evidence>
<keyword evidence="3" id="KW-0539">Nucleus</keyword>
<dbReference type="GO" id="GO:0006607">
    <property type="term" value="P:NLS-bearing protein import into nucleus"/>
    <property type="evidence" value="ECO:0007669"/>
    <property type="project" value="TreeGrafter"/>
</dbReference>